<reference evidence="1 2" key="1">
    <citation type="submission" date="2023-06" db="EMBL/GenBank/DDBJ databases">
        <authorList>
            <person name="Ham H."/>
            <person name="Park D.S."/>
        </authorList>
    </citation>
    <scope>NUCLEOTIDE SEQUENCE [LARGE SCALE GENOMIC DNA]</scope>
    <source>
        <strain evidence="1 2">KACC 17005</strain>
    </source>
</reference>
<proteinExistence type="predicted"/>
<gene>
    <name evidence="1" type="ORF">QRO08_11755</name>
</gene>
<evidence type="ECO:0000313" key="1">
    <source>
        <dbReference type="EMBL" id="WIY51199.1"/>
    </source>
</evidence>
<evidence type="ECO:0008006" key="3">
    <source>
        <dbReference type="Google" id="ProtNLM"/>
    </source>
</evidence>
<dbReference type="SUPFAM" id="SSF53901">
    <property type="entry name" value="Thiolase-like"/>
    <property type="match status" value="1"/>
</dbReference>
<dbReference type="RefSeq" id="WP_011795829.1">
    <property type="nucleotide sequence ID" value="NZ_CP023687.1"/>
</dbReference>
<sequence length="399" mass="41733">MASPSPASPHRLWRIEHCGAVTSAGTRAWQSAASWVGLQKRFRKSAWPAVGPHPITTAPCPEITGDTIGIPRLARLLGAALADLGASLQAAAGTANPAGSVRLPMPGQMVLALPAWLDDAGCAEVWRLSLAELARWSGAGTEAPWTTLPCRFVRGGHTAGFAALSALQGNASPGSTALLMAVDSLLDAPRLARAYADGALLTDRTPEGCIASEAAACLWLASVPDTHASSERHLVLHAPALAESGSPHRRPPQPPDTGALEQVLRNALAQASWQGEHVGYGISDFDGSAWRALAQVTARVRAAPDPEPTDWEPAAVIGQVGAATGPVHWALAAERAWHDERPPNSVLSWALDEGTGAAAVALERTVAMPDRTGTRSPIDGSVVMEPVRTYSSRFLQRGD</sequence>
<dbReference type="Proteomes" id="UP001242732">
    <property type="component" value="Chromosome"/>
</dbReference>
<protein>
    <recommendedName>
        <fullName evidence="3">Beta-ketoacyl synthase N-terminal domain-containing protein</fullName>
    </recommendedName>
</protein>
<organism evidence="1 2">
    <name type="scientific">Paracidovorax citrulli</name>
    <name type="common">Acidovorax citrulli</name>
    <dbReference type="NCBI Taxonomy" id="80869"/>
    <lineage>
        <taxon>Bacteria</taxon>
        <taxon>Pseudomonadati</taxon>
        <taxon>Pseudomonadota</taxon>
        <taxon>Betaproteobacteria</taxon>
        <taxon>Burkholderiales</taxon>
        <taxon>Comamonadaceae</taxon>
        <taxon>Paracidovorax</taxon>
    </lineage>
</organism>
<dbReference type="EMBL" id="CP127363">
    <property type="protein sequence ID" value="WIY51199.1"/>
    <property type="molecule type" value="Genomic_DNA"/>
</dbReference>
<dbReference type="InterPro" id="IPR016039">
    <property type="entry name" value="Thiolase-like"/>
</dbReference>
<name>A0ABY9AW83_PARCI</name>
<evidence type="ECO:0000313" key="2">
    <source>
        <dbReference type="Proteomes" id="UP001242732"/>
    </source>
</evidence>
<keyword evidence="2" id="KW-1185">Reference proteome</keyword>
<accession>A0ABY9AW83</accession>